<evidence type="ECO:0000256" key="1">
    <source>
        <dbReference type="SAM" id="MobiDB-lite"/>
    </source>
</evidence>
<feature type="region of interest" description="Disordered" evidence="1">
    <location>
        <begin position="310"/>
        <end position="330"/>
    </location>
</feature>
<feature type="compositionally biased region" description="Low complexity" evidence="1">
    <location>
        <begin position="104"/>
        <end position="122"/>
    </location>
</feature>
<dbReference type="SUPFAM" id="SSF81901">
    <property type="entry name" value="HCP-like"/>
    <property type="match status" value="1"/>
</dbReference>
<dbReference type="RefSeq" id="WP_344890659.1">
    <property type="nucleotide sequence ID" value="NZ_BAAAZP010000169.1"/>
</dbReference>
<evidence type="ECO:0008006" key="4">
    <source>
        <dbReference type="Google" id="ProtNLM"/>
    </source>
</evidence>
<comment type="caution">
    <text evidence="2">The sequence shown here is derived from an EMBL/GenBank/DDBJ whole genome shotgun (WGS) entry which is preliminary data.</text>
</comment>
<feature type="compositionally biased region" description="Basic and acidic residues" evidence="1">
    <location>
        <begin position="32"/>
        <end position="51"/>
    </location>
</feature>
<sequence length="330" mass="36338">MEEHRVAALCAFIDQLKELRELAGSPSLAELRRLSKKDNSGTSKELTESTTHDILSGKRKKVPDWSWVSSFVTACAIAGDQTGLDARVMGDRSAWHRRWRAAREAQQGPPAMPAASASLPAQRPAADKRPPQLPVFISPPPPLSEEEQRLLEIYGRTGVRLLRRSDPGNSQDCMRLAVIACLKGWPEEARTWLHRAGAAGNQAAVDLLHEPGWKETAADHAFRFGQEHQRADRNRPSTAMFFYRLAGDHGHSGAAFHLGVLHRNKGEDWAAASWLRRAAVDGHSLAAIELNGVSEQLTQTSWEDVERMFEELAQPDPPPAAGDSHPPTAT</sequence>
<proteinExistence type="predicted"/>
<dbReference type="Gene3D" id="1.25.40.10">
    <property type="entry name" value="Tetratricopeptide repeat domain"/>
    <property type="match status" value="1"/>
</dbReference>
<gene>
    <name evidence="2" type="ORF">GCM10022224_080130</name>
</gene>
<name>A0ABP7DCL9_9ACTN</name>
<protein>
    <recommendedName>
        <fullName evidence="4">Sel1 repeat-containing protein</fullName>
    </recommendedName>
</protein>
<keyword evidence="3" id="KW-1185">Reference proteome</keyword>
<dbReference type="InterPro" id="IPR011990">
    <property type="entry name" value="TPR-like_helical_dom_sf"/>
</dbReference>
<feature type="region of interest" description="Disordered" evidence="1">
    <location>
        <begin position="32"/>
        <end position="55"/>
    </location>
</feature>
<feature type="region of interest" description="Disordered" evidence="1">
    <location>
        <begin position="102"/>
        <end position="131"/>
    </location>
</feature>
<evidence type="ECO:0000313" key="3">
    <source>
        <dbReference type="Proteomes" id="UP001500902"/>
    </source>
</evidence>
<evidence type="ECO:0000313" key="2">
    <source>
        <dbReference type="EMBL" id="GAA3702316.1"/>
    </source>
</evidence>
<dbReference type="EMBL" id="BAAAZP010000169">
    <property type="protein sequence ID" value="GAA3702316.1"/>
    <property type="molecule type" value="Genomic_DNA"/>
</dbReference>
<accession>A0ABP7DCL9</accession>
<reference evidence="3" key="1">
    <citation type="journal article" date="2019" name="Int. J. Syst. Evol. Microbiol.">
        <title>The Global Catalogue of Microorganisms (GCM) 10K type strain sequencing project: providing services to taxonomists for standard genome sequencing and annotation.</title>
        <authorList>
            <consortium name="The Broad Institute Genomics Platform"/>
            <consortium name="The Broad Institute Genome Sequencing Center for Infectious Disease"/>
            <person name="Wu L."/>
            <person name="Ma J."/>
        </authorList>
    </citation>
    <scope>NUCLEOTIDE SEQUENCE [LARGE SCALE GENOMIC DNA]</scope>
    <source>
        <strain evidence="3">JCM 16904</strain>
    </source>
</reference>
<dbReference type="Proteomes" id="UP001500902">
    <property type="component" value="Unassembled WGS sequence"/>
</dbReference>
<organism evidence="2 3">
    <name type="scientific">Nonomuraea antimicrobica</name>
    <dbReference type="NCBI Taxonomy" id="561173"/>
    <lineage>
        <taxon>Bacteria</taxon>
        <taxon>Bacillati</taxon>
        <taxon>Actinomycetota</taxon>
        <taxon>Actinomycetes</taxon>
        <taxon>Streptosporangiales</taxon>
        <taxon>Streptosporangiaceae</taxon>
        <taxon>Nonomuraea</taxon>
    </lineage>
</organism>